<proteinExistence type="predicted"/>
<comment type="caution">
    <text evidence="1">The sequence shown here is derived from an EMBL/GenBank/DDBJ whole genome shotgun (WGS) entry which is preliminary data.</text>
</comment>
<sequence length="391" mass="43796">MRATLNGEVAAKCWSRPYFEPKSVDEPFFAFRVHMIRVFPPPHDEKRVKFEANVCSFKANGGQIFNDPFLRDIANLLEKTTYNRYNARPFDAVYGPSPDISDPIPKDKFDYLFFGGAPSMLANTFSQSQRATVFLDTFLPAVSSQNFCLRVGRVRLASRYPSTDCSFLVNYLKSKAKECSGAKEPMSEPMSTWFGLRMLNHHTYEYRMSTRDVQPNDFVMASLMALATQEANRGQSTVSPFRVDAVEVTMLPAAHNTANIRVHFPFSDGSNNEPPFCDHTRVVLVVFEESTEVEGSQPVTDAPTAASASTAAADFTIPRRGVQDEPVQVALSFRAVNQIRVGNGEMLVLTGDIASKRFKVFKSKKLMGFRGVFVVHMLNMNTVINTNRCLN</sequence>
<dbReference type="EMBL" id="LGRX02015652">
    <property type="protein sequence ID" value="KAK3263177.1"/>
    <property type="molecule type" value="Genomic_DNA"/>
</dbReference>
<name>A0AAE0KWC6_9CHLO</name>
<reference evidence="1 2" key="1">
    <citation type="journal article" date="2015" name="Genome Biol. Evol.">
        <title>Comparative Genomics of a Bacterivorous Green Alga Reveals Evolutionary Causalities and Consequences of Phago-Mixotrophic Mode of Nutrition.</title>
        <authorList>
            <person name="Burns J.A."/>
            <person name="Paasch A."/>
            <person name="Narechania A."/>
            <person name="Kim E."/>
        </authorList>
    </citation>
    <scope>NUCLEOTIDE SEQUENCE [LARGE SCALE GENOMIC DNA]</scope>
    <source>
        <strain evidence="1 2">PLY_AMNH</strain>
    </source>
</reference>
<protein>
    <submittedName>
        <fullName evidence="1">Uncharacterized protein</fullName>
    </submittedName>
</protein>
<evidence type="ECO:0000313" key="1">
    <source>
        <dbReference type="EMBL" id="KAK3263177.1"/>
    </source>
</evidence>
<keyword evidence="2" id="KW-1185">Reference proteome</keyword>
<evidence type="ECO:0000313" key="2">
    <source>
        <dbReference type="Proteomes" id="UP001190700"/>
    </source>
</evidence>
<organism evidence="1 2">
    <name type="scientific">Cymbomonas tetramitiformis</name>
    <dbReference type="NCBI Taxonomy" id="36881"/>
    <lineage>
        <taxon>Eukaryota</taxon>
        <taxon>Viridiplantae</taxon>
        <taxon>Chlorophyta</taxon>
        <taxon>Pyramimonadophyceae</taxon>
        <taxon>Pyramimonadales</taxon>
        <taxon>Pyramimonadaceae</taxon>
        <taxon>Cymbomonas</taxon>
    </lineage>
</organism>
<dbReference type="AlphaFoldDB" id="A0AAE0KWC6"/>
<accession>A0AAE0KWC6</accession>
<dbReference type="Proteomes" id="UP001190700">
    <property type="component" value="Unassembled WGS sequence"/>
</dbReference>
<gene>
    <name evidence="1" type="ORF">CYMTET_28003</name>
</gene>